<dbReference type="RefSeq" id="WP_379585189.1">
    <property type="nucleotide sequence ID" value="NZ_JBHSQW010000026.1"/>
</dbReference>
<comment type="caution">
    <text evidence="1">The sequence shown here is derived from an EMBL/GenBank/DDBJ whole genome shotgun (WGS) entry which is preliminary data.</text>
</comment>
<dbReference type="Proteomes" id="UP001596302">
    <property type="component" value="Unassembled WGS sequence"/>
</dbReference>
<evidence type="ECO:0000313" key="1">
    <source>
        <dbReference type="EMBL" id="MFC5995168.1"/>
    </source>
</evidence>
<sequence>MPAPIEEEPLVRLERWTGPWPDDDPDANFKAEVADYSRLDPMATIRGLSRTTAIPEGALVRYVLARFATTGSGGLLELGPATIHRLWEPIAAAEQAGTDEARLEAYRRLSAMVSWLRVPLQEPSLYPGADAAETRSDR</sequence>
<keyword evidence="2" id="KW-1185">Reference proteome</keyword>
<reference evidence="2" key="1">
    <citation type="journal article" date="2019" name="Int. J. Syst. Evol. Microbiol.">
        <title>The Global Catalogue of Microorganisms (GCM) 10K type strain sequencing project: providing services to taxonomists for standard genome sequencing and annotation.</title>
        <authorList>
            <consortium name="The Broad Institute Genomics Platform"/>
            <consortium name="The Broad Institute Genome Sequencing Center for Infectious Disease"/>
            <person name="Wu L."/>
            <person name="Ma J."/>
        </authorList>
    </citation>
    <scope>NUCLEOTIDE SEQUENCE [LARGE SCALE GENOMIC DNA]</scope>
    <source>
        <strain evidence="2">CCM 8391</strain>
    </source>
</reference>
<protein>
    <submittedName>
        <fullName evidence="1">DUF6027 family protein</fullName>
    </submittedName>
</protein>
<accession>A0ABW1J2V6</accession>
<dbReference type="Pfam" id="PF19492">
    <property type="entry name" value="DUF6027"/>
    <property type="match status" value="1"/>
</dbReference>
<name>A0ABW1J2V6_9PSEU</name>
<evidence type="ECO:0000313" key="2">
    <source>
        <dbReference type="Proteomes" id="UP001596302"/>
    </source>
</evidence>
<organism evidence="1 2">
    <name type="scientific">Pseudonocardia hispaniensis</name>
    <dbReference type="NCBI Taxonomy" id="904933"/>
    <lineage>
        <taxon>Bacteria</taxon>
        <taxon>Bacillati</taxon>
        <taxon>Actinomycetota</taxon>
        <taxon>Actinomycetes</taxon>
        <taxon>Pseudonocardiales</taxon>
        <taxon>Pseudonocardiaceae</taxon>
        <taxon>Pseudonocardia</taxon>
    </lineage>
</organism>
<dbReference type="InterPro" id="IPR046069">
    <property type="entry name" value="DUF6027"/>
</dbReference>
<gene>
    <name evidence="1" type="ORF">ACFQE5_13200</name>
</gene>
<dbReference type="EMBL" id="JBHSQW010000026">
    <property type="protein sequence ID" value="MFC5995168.1"/>
    <property type="molecule type" value="Genomic_DNA"/>
</dbReference>
<proteinExistence type="predicted"/>